<dbReference type="Proteomes" id="UP000605992">
    <property type="component" value="Unassembled WGS sequence"/>
</dbReference>
<evidence type="ECO:0000313" key="9">
    <source>
        <dbReference type="Proteomes" id="UP000605992"/>
    </source>
</evidence>
<feature type="transmembrane region" description="Helical" evidence="6">
    <location>
        <begin position="135"/>
        <end position="163"/>
    </location>
</feature>
<dbReference type="InterPro" id="IPR000412">
    <property type="entry name" value="ABC_2_transport"/>
</dbReference>
<evidence type="ECO:0000256" key="3">
    <source>
        <dbReference type="ARBA" id="ARBA00022989"/>
    </source>
</evidence>
<dbReference type="InterPro" id="IPR047817">
    <property type="entry name" value="ABC2_TM_bact-type"/>
</dbReference>
<keyword evidence="2 6" id="KW-0812">Transmembrane</keyword>
<feature type="transmembrane region" description="Helical" evidence="6">
    <location>
        <begin position="25"/>
        <end position="43"/>
    </location>
</feature>
<dbReference type="GO" id="GO:0140359">
    <property type="term" value="F:ABC-type transporter activity"/>
    <property type="evidence" value="ECO:0007669"/>
    <property type="project" value="InterPro"/>
</dbReference>
<dbReference type="RefSeq" id="WP_203946309.1">
    <property type="nucleotide sequence ID" value="NZ_BOOR01000034.1"/>
</dbReference>
<dbReference type="PANTHER" id="PTHR43229:SF2">
    <property type="entry name" value="NODULATION PROTEIN J"/>
    <property type="match status" value="1"/>
</dbReference>
<keyword evidence="3 6" id="KW-1133">Transmembrane helix</keyword>
<proteinExistence type="inferred from homology"/>
<name>A0A8J3XV44_9ACTN</name>
<organism evidence="8 9">
    <name type="scientific">Planotetraspora thailandica</name>
    <dbReference type="NCBI Taxonomy" id="487172"/>
    <lineage>
        <taxon>Bacteria</taxon>
        <taxon>Bacillati</taxon>
        <taxon>Actinomycetota</taxon>
        <taxon>Actinomycetes</taxon>
        <taxon>Streptosporangiales</taxon>
        <taxon>Streptosporangiaceae</taxon>
        <taxon>Planotetraspora</taxon>
    </lineage>
</organism>
<evidence type="ECO:0000256" key="4">
    <source>
        <dbReference type="ARBA" id="ARBA00023136"/>
    </source>
</evidence>
<keyword evidence="6" id="KW-0813">Transport</keyword>
<dbReference type="InterPro" id="IPR051784">
    <property type="entry name" value="Nod_factor_ABC_transporter"/>
</dbReference>
<feature type="domain" description="ABC transmembrane type-2" evidence="7">
    <location>
        <begin position="23"/>
        <end position="256"/>
    </location>
</feature>
<feature type="transmembrane region" description="Helical" evidence="6">
    <location>
        <begin position="55"/>
        <end position="80"/>
    </location>
</feature>
<gene>
    <name evidence="8" type="ORF">Pth03_45260</name>
</gene>
<evidence type="ECO:0000256" key="2">
    <source>
        <dbReference type="ARBA" id="ARBA00022692"/>
    </source>
</evidence>
<comment type="similarity">
    <text evidence="6">Belongs to the ABC-2 integral membrane protein family.</text>
</comment>
<dbReference type="GO" id="GO:0046677">
    <property type="term" value="P:response to antibiotic"/>
    <property type="evidence" value="ECO:0007669"/>
    <property type="project" value="UniProtKB-KW"/>
</dbReference>
<feature type="transmembrane region" description="Helical" evidence="6">
    <location>
        <begin position="170"/>
        <end position="190"/>
    </location>
</feature>
<feature type="transmembrane region" description="Helical" evidence="6">
    <location>
        <begin position="101"/>
        <end position="123"/>
    </location>
</feature>
<evidence type="ECO:0000259" key="7">
    <source>
        <dbReference type="PROSITE" id="PS51012"/>
    </source>
</evidence>
<accession>A0A8J3XV44</accession>
<evidence type="ECO:0000313" key="8">
    <source>
        <dbReference type="EMBL" id="GII56137.1"/>
    </source>
</evidence>
<dbReference type="Pfam" id="PF01061">
    <property type="entry name" value="ABC2_membrane"/>
    <property type="match status" value="1"/>
</dbReference>
<protein>
    <recommendedName>
        <fullName evidence="6">Transport permease protein</fullName>
    </recommendedName>
</protein>
<feature type="transmembrane region" description="Helical" evidence="6">
    <location>
        <begin position="228"/>
        <end position="249"/>
    </location>
</feature>
<sequence>MNTLALGIRRGLIEQGSILRDGKELGANVAGLVIYLMLILWIGGNPAGGGIGMTAFITVGFIAFTVFSAGITTLPMLIAADQEEGALRRLRTLPRGLPVYLTGRATSLVAHIALNSVLILAIGNLAGGLALPSSLYGWATLTWVLLLGTLAVVPVGAMIGALLPSAKTAAAVVSLPTMLLMIASGVMVPMTMMPEPVRWFAQVFPLYWQGHGLRAAFLPSAAAEPGGVWQLGTAAAVMGAWAVAGMVLAPRLLRRAIRT</sequence>
<dbReference type="GO" id="GO:0043190">
    <property type="term" value="C:ATP-binding cassette (ABC) transporter complex"/>
    <property type="evidence" value="ECO:0007669"/>
    <property type="project" value="InterPro"/>
</dbReference>
<dbReference type="EMBL" id="BOOR01000034">
    <property type="protein sequence ID" value="GII56137.1"/>
    <property type="molecule type" value="Genomic_DNA"/>
</dbReference>
<evidence type="ECO:0000256" key="5">
    <source>
        <dbReference type="ARBA" id="ARBA00023251"/>
    </source>
</evidence>
<dbReference type="PROSITE" id="PS51012">
    <property type="entry name" value="ABC_TM2"/>
    <property type="match status" value="1"/>
</dbReference>
<dbReference type="PIRSF" id="PIRSF006648">
    <property type="entry name" value="DrrB"/>
    <property type="match status" value="1"/>
</dbReference>
<keyword evidence="6" id="KW-1003">Cell membrane</keyword>
<dbReference type="AlphaFoldDB" id="A0A8J3XV44"/>
<keyword evidence="5" id="KW-0046">Antibiotic resistance</keyword>
<dbReference type="InterPro" id="IPR013525">
    <property type="entry name" value="ABC2_TM"/>
</dbReference>
<reference evidence="8" key="1">
    <citation type="submission" date="2021-01" db="EMBL/GenBank/DDBJ databases">
        <title>Whole genome shotgun sequence of Planotetraspora thailandica NBRC 104271.</title>
        <authorList>
            <person name="Komaki H."/>
            <person name="Tamura T."/>
        </authorList>
    </citation>
    <scope>NUCLEOTIDE SEQUENCE</scope>
    <source>
        <strain evidence="8">NBRC 104271</strain>
    </source>
</reference>
<dbReference type="PANTHER" id="PTHR43229">
    <property type="entry name" value="NODULATION PROTEIN J"/>
    <property type="match status" value="1"/>
</dbReference>
<comment type="subcellular location">
    <subcellularLocation>
        <location evidence="6">Cell membrane</location>
        <topology evidence="6">Multi-pass membrane protein</topology>
    </subcellularLocation>
    <subcellularLocation>
        <location evidence="1">Membrane</location>
        <topology evidence="1">Multi-pass membrane protein</topology>
    </subcellularLocation>
</comment>
<comment type="caution">
    <text evidence="8">The sequence shown here is derived from an EMBL/GenBank/DDBJ whole genome shotgun (WGS) entry which is preliminary data.</text>
</comment>
<evidence type="ECO:0000256" key="6">
    <source>
        <dbReference type="RuleBase" id="RU361157"/>
    </source>
</evidence>
<evidence type="ECO:0000256" key="1">
    <source>
        <dbReference type="ARBA" id="ARBA00004141"/>
    </source>
</evidence>
<keyword evidence="9" id="KW-1185">Reference proteome</keyword>
<keyword evidence="4 6" id="KW-0472">Membrane</keyword>